<comment type="caution">
    <text evidence="4">The sequence shown here is derived from an EMBL/GenBank/DDBJ whole genome shotgun (WGS) entry which is preliminary data.</text>
</comment>
<dbReference type="CDD" id="cd00303">
    <property type="entry name" value="retropepsin_like"/>
    <property type="match status" value="1"/>
</dbReference>
<feature type="region of interest" description="Disordered" evidence="2">
    <location>
        <begin position="1"/>
        <end position="25"/>
    </location>
</feature>
<dbReference type="Pfam" id="PF12353">
    <property type="entry name" value="eIF3g"/>
    <property type="match status" value="1"/>
</dbReference>
<reference evidence="4" key="1">
    <citation type="journal article" date="2022" name="Int. J. Mol. Sci.">
        <title>Draft Genome of Tanacetum Coccineum: Genomic Comparison of Closely Related Tanacetum-Family Plants.</title>
        <authorList>
            <person name="Yamashiro T."/>
            <person name="Shiraishi A."/>
            <person name="Nakayama K."/>
            <person name="Satake H."/>
        </authorList>
    </citation>
    <scope>NUCLEOTIDE SEQUENCE</scope>
</reference>
<evidence type="ECO:0000313" key="5">
    <source>
        <dbReference type="Proteomes" id="UP001151760"/>
    </source>
</evidence>
<feature type="coiled-coil region" evidence="1">
    <location>
        <begin position="149"/>
        <end position="176"/>
    </location>
</feature>
<keyword evidence="5" id="KW-1185">Reference proteome</keyword>
<dbReference type="Gene3D" id="2.40.70.10">
    <property type="entry name" value="Acid Proteases"/>
    <property type="match status" value="1"/>
</dbReference>
<dbReference type="PANTHER" id="PTHR33067">
    <property type="entry name" value="RNA-DIRECTED DNA POLYMERASE-RELATED"/>
    <property type="match status" value="1"/>
</dbReference>
<dbReference type="EMBL" id="BQNB010016289">
    <property type="protein sequence ID" value="GJT50050.1"/>
    <property type="molecule type" value="Genomic_DNA"/>
</dbReference>
<gene>
    <name evidence="4" type="ORF">Tco_0976207</name>
</gene>
<name>A0ABQ5EGK1_9ASTR</name>
<protein>
    <submittedName>
        <fullName evidence="4">Retrovirus-related pol polyprotein from transposon TNT 1-94</fullName>
    </submittedName>
</protein>
<dbReference type="InterPro" id="IPR021109">
    <property type="entry name" value="Peptidase_aspartic_dom_sf"/>
</dbReference>
<feature type="compositionally biased region" description="Basic and acidic residues" evidence="2">
    <location>
        <begin position="1"/>
        <end position="16"/>
    </location>
</feature>
<evidence type="ECO:0000256" key="2">
    <source>
        <dbReference type="SAM" id="MobiDB-lite"/>
    </source>
</evidence>
<proteinExistence type="predicted"/>
<feature type="domain" description="Eukaryotic translation initiation factor 3 subunit G N-terminal" evidence="3">
    <location>
        <begin position="160"/>
        <end position="193"/>
    </location>
</feature>
<reference evidence="4" key="2">
    <citation type="submission" date="2022-01" db="EMBL/GenBank/DDBJ databases">
        <authorList>
            <person name="Yamashiro T."/>
            <person name="Shiraishi A."/>
            <person name="Satake H."/>
            <person name="Nakayama K."/>
        </authorList>
    </citation>
    <scope>NUCLEOTIDE SEQUENCE</scope>
</reference>
<dbReference type="Pfam" id="PF08284">
    <property type="entry name" value="RVP_2"/>
    <property type="match status" value="1"/>
</dbReference>
<dbReference type="SUPFAM" id="SSF50630">
    <property type="entry name" value="Acid proteases"/>
    <property type="match status" value="1"/>
</dbReference>
<evidence type="ECO:0000256" key="1">
    <source>
        <dbReference type="SAM" id="Coils"/>
    </source>
</evidence>
<sequence length="674" mass="77078">MMETMEQYKSKTRENDGPGVVRPKINDKTHFELKRQYLKELRENTFNGSEHEDANEHIEKVLEIVDLFPRFKELLMKCPQHYLTDMQEVILFYNGLDVPTRQILDSKGVIPTKTAADVKIVIQEMAEYSHKWHNGTSSKASSTKTSDGLTAIQAQLNNLRREIKKVNKKVYAAQVRCELCKGPHYTKDCPLKEEGNTLEEAYYTQFGTPYQPAGQYRAAGPGFYQHNNGNSSYPDRRHTLEESLTKFMAESAKKHEENSNIIKEIRASTDAAIRNQEASIKTLEIQIGQMSKVLQERGIRGLPGSTEPNPRDHVKSISTAKVDSFEIRCMRCSPYAVSGSQHKSMFSEIVPFPRRLQNYYCDDWREAQDVKILEAYDNTLPQKKKNPWSFTLPCFIHNVCFDKALVDLGASVSVMPFFTYTNLGLGILSHTRLTIELADRTIKQPRGIAENVLVRIGKFIFPIDFIILDIPEDDDVPLILGRPFLSTAHSKIDVYKRKITLRVGEEKLVFKREDNESFDPIYGNYIELNDLDTPLEPETNPDVDFEPTVVNEPDNVKTTSKCCYKMKFSCTIGYKNINVDFILSLSDNLITKSVYYSIIKDKDDHEGKSPAGTLKDIPVFVGKFSILTGFIIIDDKDVTRDVVLGMPFFIKYVSCYMVMKKFAHGDKCERIMKE</sequence>
<keyword evidence="1" id="KW-0175">Coiled coil</keyword>
<accession>A0ABQ5EGK1</accession>
<organism evidence="4 5">
    <name type="scientific">Tanacetum coccineum</name>
    <dbReference type="NCBI Taxonomy" id="301880"/>
    <lineage>
        <taxon>Eukaryota</taxon>
        <taxon>Viridiplantae</taxon>
        <taxon>Streptophyta</taxon>
        <taxon>Embryophyta</taxon>
        <taxon>Tracheophyta</taxon>
        <taxon>Spermatophyta</taxon>
        <taxon>Magnoliopsida</taxon>
        <taxon>eudicotyledons</taxon>
        <taxon>Gunneridae</taxon>
        <taxon>Pentapetalae</taxon>
        <taxon>asterids</taxon>
        <taxon>campanulids</taxon>
        <taxon>Asterales</taxon>
        <taxon>Asteraceae</taxon>
        <taxon>Asteroideae</taxon>
        <taxon>Anthemideae</taxon>
        <taxon>Anthemidinae</taxon>
        <taxon>Tanacetum</taxon>
    </lineage>
</organism>
<dbReference type="Proteomes" id="UP001151760">
    <property type="component" value="Unassembled WGS sequence"/>
</dbReference>
<dbReference type="InterPro" id="IPR024675">
    <property type="entry name" value="eIF3g_N"/>
</dbReference>
<evidence type="ECO:0000313" key="4">
    <source>
        <dbReference type="EMBL" id="GJT50050.1"/>
    </source>
</evidence>
<dbReference type="PANTHER" id="PTHR33067:SF9">
    <property type="entry name" value="RNA-DIRECTED DNA POLYMERASE"/>
    <property type="match status" value="1"/>
</dbReference>
<evidence type="ECO:0000259" key="3">
    <source>
        <dbReference type="Pfam" id="PF12353"/>
    </source>
</evidence>